<evidence type="ECO:0000313" key="3">
    <source>
        <dbReference type="Proteomes" id="UP000241346"/>
    </source>
</evidence>
<feature type="transmembrane region" description="Helical" evidence="1">
    <location>
        <begin position="21"/>
        <end position="41"/>
    </location>
</feature>
<dbReference type="OrthoDB" id="1425700at2"/>
<gene>
    <name evidence="2" type="ORF">C9J01_07635</name>
</gene>
<evidence type="ECO:0000256" key="1">
    <source>
        <dbReference type="SAM" id="Phobius"/>
    </source>
</evidence>
<feature type="transmembrane region" description="Helical" evidence="1">
    <location>
        <begin position="152"/>
        <end position="173"/>
    </location>
</feature>
<feature type="transmembrane region" description="Helical" evidence="1">
    <location>
        <begin position="193"/>
        <end position="210"/>
    </location>
</feature>
<evidence type="ECO:0000313" key="2">
    <source>
        <dbReference type="EMBL" id="PSW14306.1"/>
    </source>
</evidence>
<keyword evidence="1" id="KW-1133">Transmembrane helix</keyword>
<dbReference type="RefSeq" id="WP_107297553.1">
    <property type="nucleotide sequence ID" value="NZ_PYMB01000002.1"/>
</dbReference>
<dbReference type="Proteomes" id="UP000241346">
    <property type="component" value="Unassembled WGS sequence"/>
</dbReference>
<feature type="transmembrane region" description="Helical" evidence="1">
    <location>
        <begin position="61"/>
        <end position="79"/>
    </location>
</feature>
<dbReference type="EMBL" id="PYMB01000002">
    <property type="protein sequence ID" value="PSW14306.1"/>
    <property type="molecule type" value="Genomic_DNA"/>
</dbReference>
<feature type="transmembrane region" description="Helical" evidence="1">
    <location>
        <begin position="86"/>
        <end position="103"/>
    </location>
</feature>
<accession>A0A2T3NH11</accession>
<keyword evidence="1" id="KW-0812">Transmembrane</keyword>
<name>A0A2T3NH11_9GAMM</name>
<sequence>MPSTTTPATQVAQANSLYQPLYQSLSLFLVLALLLALSAFTIHFDVLQIQNNIGESSWTEFLQETYLFITSGLFAIVAVRHPQQRGFAVLVSAFFGVMFIREMDSVLDQIIHGFWKYPAWLLASSAIGYAILHRQSTVKPLMDYMKHNSFSLMLGAMVTLLVFARIFGMGGLWQGIMQEHYIRGVKNLAEEGVELLAYSLILFSAAWYCLPKLTTSHDNTSA</sequence>
<reference evidence="2 3" key="1">
    <citation type="submission" date="2018-03" db="EMBL/GenBank/DDBJ databases">
        <title>Whole genome sequencing of Histamine producing bacteria.</title>
        <authorList>
            <person name="Butler K."/>
        </authorList>
    </citation>
    <scope>NUCLEOTIDE SEQUENCE [LARGE SCALE GENOMIC DNA]</scope>
    <source>
        <strain evidence="2 3">DSM 19138</strain>
    </source>
</reference>
<comment type="caution">
    <text evidence="2">The sequence shown here is derived from an EMBL/GenBank/DDBJ whole genome shotgun (WGS) entry which is preliminary data.</text>
</comment>
<protein>
    <submittedName>
        <fullName evidence="2">Uncharacterized protein</fullName>
    </submittedName>
</protein>
<organism evidence="2 3">
    <name type="scientific">Photobacterium rosenbergii</name>
    <dbReference type="NCBI Taxonomy" id="294936"/>
    <lineage>
        <taxon>Bacteria</taxon>
        <taxon>Pseudomonadati</taxon>
        <taxon>Pseudomonadota</taxon>
        <taxon>Gammaproteobacteria</taxon>
        <taxon>Vibrionales</taxon>
        <taxon>Vibrionaceae</taxon>
        <taxon>Photobacterium</taxon>
    </lineage>
</organism>
<dbReference type="AlphaFoldDB" id="A0A2T3NH11"/>
<feature type="transmembrane region" description="Helical" evidence="1">
    <location>
        <begin position="115"/>
        <end position="132"/>
    </location>
</feature>
<proteinExistence type="predicted"/>
<keyword evidence="1" id="KW-0472">Membrane</keyword>